<name>A0A401QBW1_SCYTO</name>
<dbReference type="EMBL" id="BFAA01029969">
    <property type="protein sequence ID" value="GCB82870.1"/>
    <property type="molecule type" value="Genomic_DNA"/>
</dbReference>
<protein>
    <submittedName>
        <fullName evidence="1">Uncharacterized protein</fullName>
    </submittedName>
</protein>
<comment type="caution">
    <text evidence="1">The sequence shown here is derived from an EMBL/GenBank/DDBJ whole genome shotgun (WGS) entry which is preliminary data.</text>
</comment>
<dbReference type="GO" id="GO:0071013">
    <property type="term" value="C:catalytic step 2 spliceosome"/>
    <property type="evidence" value="ECO:0007669"/>
    <property type="project" value="TreeGrafter"/>
</dbReference>
<dbReference type="PANTHER" id="PTHR47330:SF1">
    <property type="entry name" value="POLY(U)-BINDING-SPLICING FACTOR PUF60"/>
    <property type="match status" value="1"/>
</dbReference>
<dbReference type="GO" id="GO:0000381">
    <property type="term" value="P:regulation of alternative mRNA splicing, via spliceosome"/>
    <property type="evidence" value="ECO:0007669"/>
    <property type="project" value="TreeGrafter"/>
</dbReference>
<dbReference type="GO" id="GO:0000380">
    <property type="term" value="P:alternative mRNA splicing, via spliceosome"/>
    <property type="evidence" value="ECO:0007669"/>
    <property type="project" value="TreeGrafter"/>
</dbReference>
<organism evidence="1 2">
    <name type="scientific">Scyliorhinus torazame</name>
    <name type="common">Cloudy catshark</name>
    <name type="synonym">Catulus torazame</name>
    <dbReference type="NCBI Taxonomy" id="75743"/>
    <lineage>
        <taxon>Eukaryota</taxon>
        <taxon>Metazoa</taxon>
        <taxon>Chordata</taxon>
        <taxon>Craniata</taxon>
        <taxon>Vertebrata</taxon>
        <taxon>Chondrichthyes</taxon>
        <taxon>Elasmobranchii</taxon>
        <taxon>Galeomorphii</taxon>
        <taxon>Galeoidea</taxon>
        <taxon>Carcharhiniformes</taxon>
        <taxon>Scyliorhinidae</taxon>
        <taxon>Scyliorhinus</taxon>
    </lineage>
</organism>
<evidence type="ECO:0000313" key="2">
    <source>
        <dbReference type="Proteomes" id="UP000288216"/>
    </source>
</evidence>
<dbReference type="InterPro" id="IPR051974">
    <property type="entry name" value="PUF60_regulator"/>
</dbReference>
<sequence length="79" mass="8690">VTPTRPTVSLPVTIPQVGVVNPVLAAPPTAGTATEVKKEDEEKLLDTERLEMLSEQEHMSISGSNARHMVMQKLLRKQE</sequence>
<evidence type="ECO:0000313" key="1">
    <source>
        <dbReference type="EMBL" id="GCB82870.1"/>
    </source>
</evidence>
<keyword evidence="2" id="KW-1185">Reference proteome</keyword>
<dbReference type="OrthoDB" id="20943at2759"/>
<dbReference type="GO" id="GO:0003723">
    <property type="term" value="F:RNA binding"/>
    <property type="evidence" value="ECO:0007669"/>
    <property type="project" value="TreeGrafter"/>
</dbReference>
<accession>A0A401QBW1</accession>
<feature type="non-terminal residue" evidence="1">
    <location>
        <position position="79"/>
    </location>
</feature>
<feature type="non-terminal residue" evidence="1">
    <location>
        <position position="1"/>
    </location>
</feature>
<proteinExistence type="predicted"/>
<dbReference type="GO" id="GO:0071011">
    <property type="term" value="C:precatalytic spliceosome"/>
    <property type="evidence" value="ECO:0007669"/>
    <property type="project" value="TreeGrafter"/>
</dbReference>
<dbReference type="Proteomes" id="UP000288216">
    <property type="component" value="Unassembled WGS sequence"/>
</dbReference>
<dbReference type="AlphaFoldDB" id="A0A401QBW1"/>
<dbReference type="GO" id="GO:0006376">
    <property type="term" value="P:mRNA splice site recognition"/>
    <property type="evidence" value="ECO:0007669"/>
    <property type="project" value="TreeGrafter"/>
</dbReference>
<dbReference type="PANTHER" id="PTHR47330">
    <property type="entry name" value="POLY(U)-BINDING-SPLICING FACTOR PUF60-B-RELATED"/>
    <property type="match status" value="1"/>
</dbReference>
<gene>
    <name evidence="1" type="ORF">scyTo_0023496</name>
</gene>
<reference evidence="1 2" key="1">
    <citation type="journal article" date="2018" name="Nat. Ecol. Evol.">
        <title>Shark genomes provide insights into elasmobranch evolution and the origin of vertebrates.</title>
        <authorList>
            <person name="Hara Y"/>
            <person name="Yamaguchi K"/>
            <person name="Onimaru K"/>
            <person name="Kadota M"/>
            <person name="Koyanagi M"/>
            <person name="Keeley SD"/>
            <person name="Tatsumi K"/>
            <person name="Tanaka K"/>
            <person name="Motone F"/>
            <person name="Kageyama Y"/>
            <person name="Nozu R"/>
            <person name="Adachi N"/>
            <person name="Nishimura O"/>
            <person name="Nakagawa R"/>
            <person name="Tanegashima C"/>
            <person name="Kiyatake I"/>
            <person name="Matsumoto R"/>
            <person name="Murakumo K"/>
            <person name="Nishida K"/>
            <person name="Terakita A"/>
            <person name="Kuratani S"/>
            <person name="Sato K"/>
            <person name="Hyodo S Kuraku.S."/>
        </authorList>
    </citation>
    <scope>NUCLEOTIDE SEQUENCE [LARGE SCALE GENOMIC DNA]</scope>
</reference>
<dbReference type="STRING" id="75743.A0A401QBW1"/>